<evidence type="ECO:0000313" key="7">
    <source>
        <dbReference type="Proteomes" id="UP001454036"/>
    </source>
</evidence>
<evidence type="ECO:0000313" key="6">
    <source>
        <dbReference type="EMBL" id="GAA0159219.1"/>
    </source>
</evidence>
<feature type="compositionally biased region" description="Polar residues" evidence="4">
    <location>
        <begin position="403"/>
        <end position="419"/>
    </location>
</feature>
<dbReference type="PANTHER" id="PTHR45898:SF4">
    <property type="entry name" value="TARGET OF MYB PROTEIN 1"/>
    <property type="match status" value="1"/>
</dbReference>
<reference evidence="6 7" key="1">
    <citation type="submission" date="2024-01" db="EMBL/GenBank/DDBJ databases">
        <title>The complete chloroplast genome sequence of Lithospermum erythrorhizon: insights into the phylogenetic relationship among Boraginaceae species and the maternal lineages of purple gromwells.</title>
        <authorList>
            <person name="Okada T."/>
            <person name="Watanabe K."/>
        </authorList>
    </citation>
    <scope>NUCLEOTIDE SEQUENCE [LARGE SCALE GENOMIC DNA]</scope>
</reference>
<evidence type="ECO:0000256" key="4">
    <source>
        <dbReference type="SAM" id="MobiDB-lite"/>
    </source>
</evidence>
<dbReference type="Pfam" id="PF03127">
    <property type="entry name" value="GAT"/>
    <property type="match status" value="1"/>
</dbReference>
<dbReference type="GO" id="GO:0043328">
    <property type="term" value="P:protein transport to vacuole involved in ubiquitin-dependent protein catabolic process via the multivesicular body sorting pathway"/>
    <property type="evidence" value="ECO:0007669"/>
    <property type="project" value="InterPro"/>
</dbReference>
<feature type="compositionally biased region" description="Polar residues" evidence="4">
    <location>
        <begin position="205"/>
        <end position="214"/>
    </location>
</feature>
<dbReference type="PROSITE" id="PS50909">
    <property type="entry name" value="GAT"/>
    <property type="match status" value="1"/>
</dbReference>
<feature type="region of interest" description="Disordered" evidence="4">
    <location>
        <begin position="205"/>
        <end position="315"/>
    </location>
</feature>
<protein>
    <submittedName>
        <fullName evidence="6">Transporter</fullName>
    </submittedName>
</protein>
<organism evidence="6 7">
    <name type="scientific">Lithospermum erythrorhizon</name>
    <name type="common">Purple gromwell</name>
    <name type="synonym">Lithospermum officinale var. erythrorhizon</name>
    <dbReference type="NCBI Taxonomy" id="34254"/>
    <lineage>
        <taxon>Eukaryota</taxon>
        <taxon>Viridiplantae</taxon>
        <taxon>Streptophyta</taxon>
        <taxon>Embryophyta</taxon>
        <taxon>Tracheophyta</taxon>
        <taxon>Spermatophyta</taxon>
        <taxon>Magnoliopsida</taxon>
        <taxon>eudicotyledons</taxon>
        <taxon>Gunneridae</taxon>
        <taxon>Pentapetalae</taxon>
        <taxon>asterids</taxon>
        <taxon>lamiids</taxon>
        <taxon>Boraginales</taxon>
        <taxon>Boraginaceae</taxon>
        <taxon>Boraginoideae</taxon>
        <taxon>Lithospermeae</taxon>
        <taxon>Lithospermum</taxon>
    </lineage>
</organism>
<feature type="compositionally biased region" description="Polar residues" evidence="4">
    <location>
        <begin position="136"/>
        <end position="146"/>
    </location>
</feature>
<dbReference type="Gene3D" id="1.20.58.160">
    <property type="match status" value="1"/>
</dbReference>
<dbReference type="AlphaFoldDB" id="A0AAV3Q640"/>
<dbReference type="CDD" id="cd14231">
    <property type="entry name" value="GAT_GGA-like_plant"/>
    <property type="match status" value="1"/>
</dbReference>
<name>A0AAV3Q640_LITER</name>
<accession>A0AAV3Q640</accession>
<evidence type="ECO:0000256" key="1">
    <source>
        <dbReference type="ARBA" id="ARBA00004170"/>
    </source>
</evidence>
<comment type="subcellular location">
    <subcellularLocation>
        <location evidence="1">Membrane</location>
        <topology evidence="1">Peripheral membrane protein</topology>
    </subcellularLocation>
</comment>
<dbReference type="GO" id="GO:0016020">
    <property type="term" value="C:membrane"/>
    <property type="evidence" value="ECO:0007669"/>
    <property type="project" value="UniProtKB-SubCell"/>
</dbReference>
<dbReference type="PANTHER" id="PTHR45898">
    <property type="entry name" value="TOM1-LIKE PROTEIN"/>
    <property type="match status" value="1"/>
</dbReference>
<evidence type="ECO:0000259" key="5">
    <source>
        <dbReference type="PROSITE" id="PS50909"/>
    </source>
</evidence>
<feature type="compositionally biased region" description="Polar residues" evidence="4">
    <location>
        <begin position="236"/>
        <end position="249"/>
    </location>
</feature>
<evidence type="ECO:0000256" key="3">
    <source>
        <dbReference type="ARBA" id="ARBA00023136"/>
    </source>
</evidence>
<feature type="compositionally biased region" description="Polar residues" evidence="4">
    <location>
        <begin position="290"/>
        <end position="303"/>
    </location>
</feature>
<feature type="domain" description="GAT" evidence="5">
    <location>
        <begin position="1"/>
        <end position="89"/>
    </location>
</feature>
<dbReference type="EMBL" id="BAABME010020060">
    <property type="protein sequence ID" value="GAA0159219.1"/>
    <property type="molecule type" value="Genomic_DNA"/>
</dbReference>
<evidence type="ECO:0000256" key="2">
    <source>
        <dbReference type="ARBA" id="ARBA00007708"/>
    </source>
</evidence>
<dbReference type="SUPFAM" id="SSF89009">
    <property type="entry name" value="GAT-like domain"/>
    <property type="match status" value="1"/>
</dbReference>
<keyword evidence="7" id="KW-1185">Reference proteome</keyword>
<dbReference type="InterPro" id="IPR004152">
    <property type="entry name" value="GAT_dom"/>
</dbReference>
<feature type="compositionally biased region" description="Low complexity" evidence="4">
    <location>
        <begin position="215"/>
        <end position="234"/>
    </location>
</feature>
<dbReference type="InterPro" id="IPR044836">
    <property type="entry name" value="TOL_plant"/>
</dbReference>
<keyword evidence="3" id="KW-0472">Membrane</keyword>
<comment type="similarity">
    <text evidence="2">Belongs to the TOM1 family.</text>
</comment>
<feature type="region of interest" description="Disordered" evidence="4">
    <location>
        <begin position="114"/>
        <end position="162"/>
    </location>
</feature>
<dbReference type="InterPro" id="IPR038425">
    <property type="entry name" value="GAT_sf"/>
</dbReference>
<sequence>MKPRFLSTEIQNARGIMDVLAEMLSALDPSNEDALKQDVIVDLVEQCRTFKQRLVHLVNSTSDELLLRQGLALNDDMQRVLAKHEAISSGTTIPDEKSKSGALVDVDAPLIDTGESKEQASSSSSGLETLLGLPAPSSTNMTSLTPAKSDPKMDLLSGDDFSSPKAEDVLALVPSGESQPGSSVPSQQNALAVVDMFAQGNDTQATYSVGQSHPPSLEFQQQQNSQSPQLSLYPNGSAQGASTQGSTHAWNGETLHHEQQQQSPSPVYGADNSDTLPPPPWEVQADEPVQSMQGGQTVPQSQPFPAGGQYPYASQPTVNNQVGGMYMQQAPAIMQGNQPVGMHARGMMPGGHQSMEMYPQSMQQMGYMYPQQMYGNQMMGYGGYGYNQQPNAQYLDQRMSGLSVSDGSAMESSSHSVPTPSYVPSGKPNKPEDKLFGDLVDMSKFKGRAGSM</sequence>
<dbReference type="Proteomes" id="UP001454036">
    <property type="component" value="Unassembled WGS sequence"/>
</dbReference>
<gene>
    <name evidence="6" type="ORF">LIER_38820</name>
</gene>
<comment type="caution">
    <text evidence="6">The sequence shown here is derived from an EMBL/GenBank/DDBJ whole genome shotgun (WGS) entry which is preliminary data.</text>
</comment>
<dbReference type="GO" id="GO:0035091">
    <property type="term" value="F:phosphatidylinositol binding"/>
    <property type="evidence" value="ECO:0007669"/>
    <property type="project" value="InterPro"/>
</dbReference>
<feature type="compositionally biased region" description="Low complexity" evidence="4">
    <location>
        <begin position="119"/>
        <end position="133"/>
    </location>
</feature>
<feature type="region of interest" description="Disordered" evidence="4">
    <location>
        <begin position="403"/>
        <end position="435"/>
    </location>
</feature>
<proteinExistence type="inferred from homology"/>
<dbReference type="GO" id="GO:0043130">
    <property type="term" value="F:ubiquitin binding"/>
    <property type="evidence" value="ECO:0007669"/>
    <property type="project" value="InterPro"/>
</dbReference>
<dbReference type="GO" id="GO:0005737">
    <property type="term" value="C:cytoplasm"/>
    <property type="evidence" value="ECO:0007669"/>
    <property type="project" value="UniProtKB-ARBA"/>
</dbReference>